<dbReference type="RefSeq" id="WP_157565362.1">
    <property type="nucleotide sequence ID" value="NZ_WPIK01000005.1"/>
</dbReference>
<comment type="caution">
    <text evidence="2">The sequence shown here is derived from an EMBL/GenBank/DDBJ whole genome shotgun (WGS) entry which is preliminary data.</text>
</comment>
<keyword evidence="3" id="KW-1185">Reference proteome</keyword>
<proteinExistence type="predicted"/>
<feature type="transmembrane region" description="Helical" evidence="1">
    <location>
        <begin position="43"/>
        <end position="61"/>
    </location>
</feature>
<dbReference type="InterPro" id="IPR021215">
    <property type="entry name" value="DUF2752"/>
</dbReference>
<dbReference type="Proteomes" id="UP000462014">
    <property type="component" value="Unassembled WGS sequence"/>
</dbReference>
<sequence length="98" mass="11013">MDKSVEKYLLHCPFKQLTGIDCPGCGFQRSFIALLKGRLLESFHFYPATIPILLLALFLLLKVKIQLDQKGRISRALFAVAVTVVTVSYAFKVVQGRL</sequence>
<reference evidence="2 3" key="1">
    <citation type="submission" date="2019-12" db="EMBL/GenBank/DDBJ databases">
        <title>Mucilaginibacter sp. HMF7410 genome sequencing and assembly.</title>
        <authorList>
            <person name="Kang H."/>
            <person name="Cha I."/>
            <person name="Kim H."/>
            <person name="Joh K."/>
        </authorList>
    </citation>
    <scope>NUCLEOTIDE SEQUENCE [LARGE SCALE GENOMIC DNA]</scope>
    <source>
        <strain evidence="2 3">HMF7410</strain>
    </source>
</reference>
<dbReference type="Pfam" id="PF10825">
    <property type="entry name" value="DUF2752"/>
    <property type="match status" value="1"/>
</dbReference>
<feature type="transmembrane region" description="Helical" evidence="1">
    <location>
        <begin position="73"/>
        <end position="91"/>
    </location>
</feature>
<evidence type="ECO:0000313" key="2">
    <source>
        <dbReference type="EMBL" id="MVN21206.1"/>
    </source>
</evidence>
<keyword evidence="1" id="KW-1133">Transmembrane helix</keyword>
<protein>
    <submittedName>
        <fullName evidence="2">DUF2752 domain-containing protein</fullName>
    </submittedName>
</protein>
<accession>A0A7K1SV52</accession>
<name>A0A7K1SV52_9SPHI</name>
<evidence type="ECO:0000256" key="1">
    <source>
        <dbReference type="SAM" id="Phobius"/>
    </source>
</evidence>
<gene>
    <name evidence="2" type="ORF">GO621_06625</name>
</gene>
<dbReference type="AlphaFoldDB" id="A0A7K1SV52"/>
<keyword evidence="1" id="KW-0472">Membrane</keyword>
<keyword evidence="1" id="KW-0812">Transmembrane</keyword>
<evidence type="ECO:0000313" key="3">
    <source>
        <dbReference type="Proteomes" id="UP000462014"/>
    </source>
</evidence>
<organism evidence="2 3">
    <name type="scientific">Mucilaginibacter arboris</name>
    <dbReference type="NCBI Taxonomy" id="2682090"/>
    <lineage>
        <taxon>Bacteria</taxon>
        <taxon>Pseudomonadati</taxon>
        <taxon>Bacteroidota</taxon>
        <taxon>Sphingobacteriia</taxon>
        <taxon>Sphingobacteriales</taxon>
        <taxon>Sphingobacteriaceae</taxon>
        <taxon>Mucilaginibacter</taxon>
    </lineage>
</organism>
<dbReference type="EMBL" id="WPIK01000005">
    <property type="protein sequence ID" value="MVN21206.1"/>
    <property type="molecule type" value="Genomic_DNA"/>
</dbReference>